<sequence length="277" mass="31281">MRNMVQITDLNRRMSAIETLLNHLEQKVTSTYEQTNQAPPTPNSTSPLPQWEEVDLEEQQLRQKLHEMTDNISDHSLSSDEEESNRPHSSQEIPSWRAAEGEAKPTRLPTRPTSRTSIIVSRLGDEEPQQTDSLKTDHSAESLERKWHPLEEGSKAGFKGSTALLVELEDKVAQAAANVQNAQSEVSYIENRIAALNSAGMPVDRRRRSAIPIQARRLSHNFPTNPDIDASWYTGRGIRPVGRFGRKVARRNEHLAFITAKVYRPTADSDSNVWITQ</sequence>
<accession>A0ACB8VKB2</accession>
<dbReference type="EMBL" id="CM041550">
    <property type="protein sequence ID" value="KAI3355915.1"/>
    <property type="molecule type" value="Genomic_DNA"/>
</dbReference>
<organism evidence="1 2">
    <name type="scientific">Scortum barcoo</name>
    <name type="common">barcoo grunter</name>
    <dbReference type="NCBI Taxonomy" id="214431"/>
    <lineage>
        <taxon>Eukaryota</taxon>
        <taxon>Metazoa</taxon>
        <taxon>Chordata</taxon>
        <taxon>Craniata</taxon>
        <taxon>Vertebrata</taxon>
        <taxon>Euteleostomi</taxon>
        <taxon>Actinopterygii</taxon>
        <taxon>Neopterygii</taxon>
        <taxon>Teleostei</taxon>
        <taxon>Neoteleostei</taxon>
        <taxon>Acanthomorphata</taxon>
        <taxon>Eupercaria</taxon>
        <taxon>Centrarchiformes</taxon>
        <taxon>Terapontoidei</taxon>
        <taxon>Terapontidae</taxon>
        <taxon>Scortum</taxon>
    </lineage>
</organism>
<dbReference type="Proteomes" id="UP000831701">
    <property type="component" value="Chromosome 20"/>
</dbReference>
<gene>
    <name evidence="1" type="ORF">L3Q82_004463</name>
</gene>
<keyword evidence="2" id="KW-1185">Reference proteome</keyword>
<evidence type="ECO:0000313" key="2">
    <source>
        <dbReference type="Proteomes" id="UP000831701"/>
    </source>
</evidence>
<name>A0ACB8VKB2_9TELE</name>
<proteinExistence type="predicted"/>
<evidence type="ECO:0000313" key="1">
    <source>
        <dbReference type="EMBL" id="KAI3355915.1"/>
    </source>
</evidence>
<comment type="caution">
    <text evidence="1">The sequence shown here is derived from an EMBL/GenBank/DDBJ whole genome shotgun (WGS) entry which is preliminary data.</text>
</comment>
<reference evidence="1" key="1">
    <citation type="submission" date="2022-04" db="EMBL/GenBank/DDBJ databases">
        <title>Jade perch genome.</title>
        <authorList>
            <person name="Chao B."/>
        </authorList>
    </citation>
    <scope>NUCLEOTIDE SEQUENCE</scope>
    <source>
        <strain evidence="1">CB-2022</strain>
    </source>
</reference>
<protein>
    <submittedName>
        <fullName evidence="1">Uncharacterized protein</fullName>
    </submittedName>
</protein>